<gene>
    <name evidence="2" type="ORF">SAMN05421863_10555</name>
</gene>
<reference evidence="3" key="1">
    <citation type="submission" date="2016-10" db="EMBL/GenBank/DDBJ databases">
        <authorList>
            <person name="Varghese N."/>
            <person name="Submissions S."/>
        </authorList>
    </citation>
    <scope>NUCLEOTIDE SEQUENCE [LARGE SCALE GENOMIC DNA]</scope>
    <source>
        <strain evidence="3">Nm44</strain>
    </source>
</reference>
<dbReference type="Proteomes" id="UP000183287">
    <property type="component" value="Unassembled WGS sequence"/>
</dbReference>
<dbReference type="Pfam" id="PF01710">
    <property type="entry name" value="HTH_Tnp_IS630"/>
    <property type="match status" value="1"/>
</dbReference>
<feature type="domain" description="Transposase Synechocystis PCC 6803" evidence="1">
    <location>
        <begin position="2"/>
        <end position="55"/>
    </location>
</feature>
<dbReference type="AlphaFoldDB" id="A0A1I4TUU4"/>
<sequence length="65" mass="7664">MASVTRWVKNIHRKPQGSRKRKIDLDVLRQEITDYPDAYQYERVKRLGVAQNAIFPGAQEAWHNL</sequence>
<organism evidence="2 3">
    <name type="scientific">Nitrosomonas communis</name>
    <dbReference type="NCBI Taxonomy" id="44574"/>
    <lineage>
        <taxon>Bacteria</taxon>
        <taxon>Pseudomonadati</taxon>
        <taxon>Pseudomonadota</taxon>
        <taxon>Betaproteobacteria</taxon>
        <taxon>Nitrosomonadales</taxon>
        <taxon>Nitrosomonadaceae</taxon>
        <taxon>Nitrosomonas</taxon>
    </lineage>
</organism>
<protein>
    <submittedName>
        <fullName evidence="2">Transposase</fullName>
    </submittedName>
</protein>
<name>A0A1I4TUU4_9PROT</name>
<dbReference type="RefSeq" id="WP_218152114.1">
    <property type="nucleotide sequence ID" value="NZ_FOUB01000055.1"/>
</dbReference>
<keyword evidence="3" id="KW-1185">Reference proteome</keyword>
<accession>A0A1I4TUU4</accession>
<evidence type="ECO:0000313" key="3">
    <source>
        <dbReference type="Proteomes" id="UP000183287"/>
    </source>
</evidence>
<dbReference type="InterPro" id="IPR002622">
    <property type="entry name" value="Transposase_14"/>
</dbReference>
<proteinExistence type="predicted"/>
<evidence type="ECO:0000259" key="1">
    <source>
        <dbReference type="Pfam" id="PF01710"/>
    </source>
</evidence>
<dbReference type="EMBL" id="FOUB01000055">
    <property type="protein sequence ID" value="SFM80474.1"/>
    <property type="molecule type" value="Genomic_DNA"/>
</dbReference>
<evidence type="ECO:0000313" key="2">
    <source>
        <dbReference type="EMBL" id="SFM80474.1"/>
    </source>
</evidence>